<dbReference type="EMBL" id="CADCXV010001422">
    <property type="protein sequence ID" value="CAB0044283.1"/>
    <property type="molecule type" value="Genomic_DNA"/>
</dbReference>
<proteinExistence type="predicted"/>
<name>A0A6H5J1H9_9HYME</name>
<keyword evidence="3" id="KW-1185">Reference proteome</keyword>
<evidence type="ECO:0000256" key="1">
    <source>
        <dbReference type="SAM" id="MobiDB-lite"/>
    </source>
</evidence>
<evidence type="ECO:0000313" key="2">
    <source>
        <dbReference type="EMBL" id="CAB0044283.1"/>
    </source>
</evidence>
<reference evidence="2 3" key="1">
    <citation type="submission" date="2020-02" db="EMBL/GenBank/DDBJ databases">
        <authorList>
            <person name="Ferguson B K."/>
        </authorList>
    </citation>
    <scope>NUCLEOTIDE SEQUENCE [LARGE SCALE GENOMIC DNA]</scope>
</reference>
<dbReference type="Proteomes" id="UP000479190">
    <property type="component" value="Unassembled WGS sequence"/>
</dbReference>
<dbReference type="OrthoDB" id="8193306at2759"/>
<protein>
    <submittedName>
        <fullName evidence="2">Uncharacterized protein</fullName>
    </submittedName>
</protein>
<feature type="compositionally biased region" description="Acidic residues" evidence="1">
    <location>
        <begin position="264"/>
        <end position="304"/>
    </location>
</feature>
<dbReference type="AlphaFoldDB" id="A0A6H5J1H9"/>
<feature type="region of interest" description="Disordered" evidence="1">
    <location>
        <begin position="251"/>
        <end position="319"/>
    </location>
</feature>
<gene>
    <name evidence="2" type="ORF">TBRA_LOCUS15871</name>
</gene>
<sequence>MALNLDVADEKASLVFVLKYGFDGTNSRLYQQIAKDSAAYSDSLFCTSLLPLQLVDKYTGIVYWSNPRPSSTRFCRPIKIAHEKETPETARNEEQDLQQQIEDLTDFKYKSCSISFEMHLTMIDGKITSSERTRKPMFHFICIDKSGKEMKAVVTTNVLDVYEKIEPKQIILIVAYLPLQILSESSDGKLIFIDGPGGSVDTPTQGAGNTNDGNMVRKFFANTKIVSKITTEMKSLLVLDGHSEETLEDLVVETDGSGEKDTDSETDTSDSDEDSDMEEEEEEEEEEDEEEQEEEQEEADDSNTESDSSAKSCSDYEDV</sequence>
<organism evidence="2 3">
    <name type="scientific">Trichogramma brassicae</name>
    <dbReference type="NCBI Taxonomy" id="86971"/>
    <lineage>
        <taxon>Eukaryota</taxon>
        <taxon>Metazoa</taxon>
        <taxon>Ecdysozoa</taxon>
        <taxon>Arthropoda</taxon>
        <taxon>Hexapoda</taxon>
        <taxon>Insecta</taxon>
        <taxon>Pterygota</taxon>
        <taxon>Neoptera</taxon>
        <taxon>Endopterygota</taxon>
        <taxon>Hymenoptera</taxon>
        <taxon>Apocrita</taxon>
        <taxon>Proctotrupomorpha</taxon>
        <taxon>Chalcidoidea</taxon>
        <taxon>Trichogrammatidae</taxon>
        <taxon>Trichogramma</taxon>
    </lineage>
</organism>
<accession>A0A6H5J1H9</accession>
<evidence type="ECO:0000313" key="3">
    <source>
        <dbReference type="Proteomes" id="UP000479190"/>
    </source>
</evidence>